<feature type="region of interest" description="Disordered" evidence="1">
    <location>
        <begin position="565"/>
        <end position="605"/>
    </location>
</feature>
<feature type="compositionally biased region" description="Polar residues" evidence="1">
    <location>
        <begin position="565"/>
        <end position="582"/>
    </location>
</feature>
<accession>A0A4Q7P529</accession>
<dbReference type="AlphaFoldDB" id="A0A4Q7P529"/>
<organism evidence="2 3">
    <name type="scientific">Cecembia calidifontis</name>
    <dbReference type="NCBI Taxonomy" id="1187080"/>
    <lineage>
        <taxon>Bacteria</taxon>
        <taxon>Pseudomonadati</taxon>
        <taxon>Bacteroidota</taxon>
        <taxon>Cytophagia</taxon>
        <taxon>Cytophagales</taxon>
        <taxon>Cyclobacteriaceae</taxon>
        <taxon>Cecembia</taxon>
    </lineage>
</organism>
<feature type="compositionally biased region" description="Basic and acidic residues" evidence="1">
    <location>
        <begin position="583"/>
        <end position="605"/>
    </location>
</feature>
<evidence type="ECO:0000256" key="1">
    <source>
        <dbReference type="SAM" id="MobiDB-lite"/>
    </source>
</evidence>
<reference evidence="2 3" key="1">
    <citation type="submission" date="2019-02" db="EMBL/GenBank/DDBJ databases">
        <title>Genomic Encyclopedia of Archaeal and Bacterial Type Strains, Phase II (KMG-II): from individual species to whole genera.</title>
        <authorList>
            <person name="Goeker M."/>
        </authorList>
    </citation>
    <scope>NUCLEOTIDE SEQUENCE [LARGE SCALE GENOMIC DNA]</scope>
    <source>
        <strain evidence="2 3">DSM 21411</strain>
    </source>
</reference>
<keyword evidence="3" id="KW-1185">Reference proteome</keyword>
<evidence type="ECO:0000313" key="2">
    <source>
        <dbReference type="EMBL" id="RZS95133.1"/>
    </source>
</evidence>
<name>A0A4Q7P529_9BACT</name>
<dbReference type="EMBL" id="SGXG01000001">
    <property type="protein sequence ID" value="RZS95133.1"/>
    <property type="molecule type" value="Genomic_DNA"/>
</dbReference>
<sequence>MHNFGGMKKFLIWLFALLVVLLLVLRGIPFLINSYLNANADRIVTNLITRASLFGDHQVTFGQILLDYDYFGTYLKIRDIKVKPSEELDEEHIRMDLTIDQLDLTGFKWSEFLLRNSISVDSALISKMIIISSTPPLDSLQQRPRKPKKAKSKDYESLSVKYFDLNDLSIELVNNLYDSVRISLQDMDLKVQGFRLTKDDIQDPQSLFHVDVVKGSIGEAVFHFDQFRQHALVKDIILDTDNQSMFFGYMGLLNKQGKYQYTSQFAERQSWTEIDNAKLDLRGVHFGSFFRKGIIEVDSVFASDMRVEIFVDKRKVEDRQKRPQMVHQLFKDLGQVIHIDHIFVNNAYLKIEERPDNKSPRSGFLYFSDMQVHIINFSNFVERRGENKLLKLEASGKLMGQGMLKALAQYELESEKGDFTLKGSLGPMELKALDPMIEPQSQATVKSGKLNSLVFDIKGNDYDGTGQLTVLYENLELALLNPNFERDNNFFRKVGSFLANTLIIKSNNPKKNGETVAGTVYYIRDTHKSMFAYWWKLIFSGLKSTLTGDDLEELKKKEQIRLAETTNSSKTLVSQKSDVSKTASEHEKSSHKERREERRQNKKTD</sequence>
<dbReference type="Proteomes" id="UP000292209">
    <property type="component" value="Unassembled WGS sequence"/>
</dbReference>
<evidence type="ECO:0000313" key="3">
    <source>
        <dbReference type="Proteomes" id="UP000292209"/>
    </source>
</evidence>
<comment type="caution">
    <text evidence="2">The sequence shown here is derived from an EMBL/GenBank/DDBJ whole genome shotgun (WGS) entry which is preliminary data.</text>
</comment>
<proteinExistence type="predicted"/>
<protein>
    <submittedName>
        <fullName evidence="2">Uncharacterized protein DUF748</fullName>
    </submittedName>
</protein>
<gene>
    <name evidence="2" type="ORF">BC751_0648</name>
</gene>